<keyword evidence="3" id="KW-0804">Transcription</keyword>
<evidence type="ECO:0000313" key="7">
    <source>
        <dbReference type="Proteomes" id="UP000234462"/>
    </source>
</evidence>
<dbReference type="EMBL" id="FXZM01000008">
    <property type="protein sequence ID" value="SMY12201.1"/>
    <property type="molecule type" value="Genomic_DNA"/>
</dbReference>
<dbReference type="GO" id="GO:0005829">
    <property type="term" value="C:cytosol"/>
    <property type="evidence" value="ECO:0007669"/>
    <property type="project" value="TreeGrafter"/>
</dbReference>
<dbReference type="SMART" id="SM00344">
    <property type="entry name" value="HTH_ASNC"/>
    <property type="match status" value="1"/>
</dbReference>
<dbReference type="Proteomes" id="UP000234462">
    <property type="component" value="Unassembled WGS sequence"/>
</dbReference>
<feature type="domain" description="Transcription regulator AsnC/Lrp ligand binding" evidence="4">
    <location>
        <begin position="69"/>
        <end position="138"/>
    </location>
</feature>
<name>A0A2H1L5M4_9MICO</name>
<accession>A0A2H1L5M4</accession>
<keyword evidence="1" id="KW-0805">Transcription regulation</keyword>
<dbReference type="Pfam" id="PF01037">
    <property type="entry name" value="AsnC_trans_reg"/>
    <property type="match status" value="1"/>
</dbReference>
<evidence type="ECO:0000313" key="6">
    <source>
        <dbReference type="EMBL" id="SMY12201.1"/>
    </source>
</evidence>
<dbReference type="Pfam" id="PF13404">
    <property type="entry name" value="HTH_AsnC-type"/>
    <property type="match status" value="1"/>
</dbReference>
<dbReference type="GO" id="GO:0043565">
    <property type="term" value="F:sequence-specific DNA binding"/>
    <property type="evidence" value="ECO:0007669"/>
    <property type="project" value="InterPro"/>
</dbReference>
<reference evidence="7" key="1">
    <citation type="submission" date="2017-03" db="EMBL/GenBank/DDBJ databases">
        <authorList>
            <person name="Monnet C."/>
        </authorList>
    </citation>
    <scope>NUCLEOTIDE SEQUENCE [LARGE SCALE GENOMIC DNA]</scope>
    <source>
        <strain evidence="7">SJ5-8</strain>
    </source>
</reference>
<evidence type="ECO:0000256" key="2">
    <source>
        <dbReference type="ARBA" id="ARBA00023125"/>
    </source>
</evidence>
<dbReference type="InterPro" id="IPR019888">
    <property type="entry name" value="Tscrpt_reg_AsnC-like"/>
</dbReference>
<dbReference type="InterPro" id="IPR036390">
    <property type="entry name" value="WH_DNA-bd_sf"/>
</dbReference>
<sequence length="164" mass="17952">MVADALDAKILLALVAAPRSTIAGLAHRLSVARNTVHARVKRLEEGALHPSDHRIDTAALGYPLRAYVLANLKQRRLDDVGEALAQIPEVLEVIGITGPGDTLIQVVARDADDLYRIAGRILAIPGVKRTRTLISMRTMVPYRVSPLLVRLREGRRMEASPEVD</sequence>
<protein>
    <submittedName>
        <fullName evidence="6">Transcriptional regulator, AsnC family</fullName>
    </submittedName>
</protein>
<organism evidence="6 7">
    <name type="scientific">Brevibacterium jeotgali</name>
    <dbReference type="NCBI Taxonomy" id="1262550"/>
    <lineage>
        <taxon>Bacteria</taxon>
        <taxon>Bacillati</taxon>
        <taxon>Actinomycetota</taxon>
        <taxon>Actinomycetes</taxon>
        <taxon>Micrococcales</taxon>
        <taxon>Brevibacteriaceae</taxon>
        <taxon>Brevibacterium</taxon>
    </lineage>
</organism>
<keyword evidence="2" id="KW-0238">DNA-binding</keyword>
<gene>
    <name evidence="6" type="ORF">BJEO58_01795</name>
</gene>
<evidence type="ECO:0000259" key="5">
    <source>
        <dbReference type="Pfam" id="PF13404"/>
    </source>
</evidence>
<dbReference type="AlphaFoldDB" id="A0A2H1L5M4"/>
<feature type="domain" description="HTH asnC-type" evidence="5">
    <location>
        <begin position="4"/>
        <end position="44"/>
    </location>
</feature>
<dbReference type="InterPro" id="IPR000485">
    <property type="entry name" value="AsnC-type_HTH_dom"/>
</dbReference>
<dbReference type="InterPro" id="IPR036388">
    <property type="entry name" value="WH-like_DNA-bd_sf"/>
</dbReference>
<keyword evidence="7" id="KW-1185">Reference proteome</keyword>
<dbReference type="SUPFAM" id="SSF54909">
    <property type="entry name" value="Dimeric alpha+beta barrel"/>
    <property type="match status" value="1"/>
</dbReference>
<dbReference type="InterPro" id="IPR019887">
    <property type="entry name" value="Tscrpt_reg_AsnC/Lrp_C"/>
</dbReference>
<dbReference type="Gene3D" id="3.30.70.920">
    <property type="match status" value="1"/>
</dbReference>
<dbReference type="InterPro" id="IPR011008">
    <property type="entry name" value="Dimeric_a/b-barrel"/>
</dbReference>
<proteinExistence type="predicted"/>
<evidence type="ECO:0000259" key="4">
    <source>
        <dbReference type="Pfam" id="PF01037"/>
    </source>
</evidence>
<dbReference type="PANTHER" id="PTHR30154:SF34">
    <property type="entry name" value="TRANSCRIPTIONAL REGULATOR AZLB"/>
    <property type="match status" value="1"/>
</dbReference>
<dbReference type="SUPFAM" id="SSF46785">
    <property type="entry name" value="Winged helix' DNA-binding domain"/>
    <property type="match status" value="1"/>
</dbReference>
<dbReference type="PANTHER" id="PTHR30154">
    <property type="entry name" value="LEUCINE-RESPONSIVE REGULATORY PROTEIN"/>
    <property type="match status" value="1"/>
</dbReference>
<dbReference type="GO" id="GO:0043200">
    <property type="term" value="P:response to amino acid"/>
    <property type="evidence" value="ECO:0007669"/>
    <property type="project" value="TreeGrafter"/>
</dbReference>
<evidence type="ECO:0000256" key="1">
    <source>
        <dbReference type="ARBA" id="ARBA00023015"/>
    </source>
</evidence>
<evidence type="ECO:0000256" key="3">
    <source>
        <dbReference type="ARBA" id="ARBA00023163"/>
    </source>
</evidence>
<dbReference type="Gene3D" id="1.10.10.10">
    <property type="entry name" value="Winged helix-like DNA-binding domain superfamily/Winged helix DNA-binding domain"/>
    <property type="match status" value="1"/>
</dbReference>